<sequence>MKAFQRGNKIVFSKNENYKEMERAIQLLSEEFERLKNICEDRATETFPAEVIKRIVEKGNELREMGKDIEIPEDYMRFMIEEKNVLRYFEGIVQKAEKEVCKYEEKTERLRKFAEMLDN</sequence>
<dbReference type="HOGENOM" id="CLU_2063299_0_0_1"/>
<accession>L2GPK4</accession>
<dbReference type="Proteomes" id="UP000011082">
    <property type="component" value="Unassembled WGS sequence"/>
</dbReference>
<dbReference type="AlphaFoldDB" id="L2GPK4"/>
<evidence type="ECO:0000313" key="2">
    <source>
        <dbReference type="EMBL" id="ELA42237.1"/>
    </source>
</evidence>
<evidence type="ECO:0000256" key="1">
    <source>
        <dbReference type="SAM" id="Coils"/>
    </source>
</evidence>
<dbReference type="OrthoDB" id="2190085at2759"/>
<name>L2GPK4_VITCO</name>
<protein>
    <submittedName>
        <fullName evidence="2">Uncharacterized protein</fullName>
    </submittedName>
</protein>
<feature type="coiled-coil region" evidence="1">
    <location>
        <begin position="11"/>
        <end position="38"/>
    </location>
</feature>
<evidence type="ECO:0000313" key="3">
    <source>
        <dbReference type="Proteomes" id="UP000011082"/>
    </source>
</evidence>
<keyword evidence="1" id="KW-0175">Coiled coil</keyword>
<reference evidence="3" key="1">
    <citation type="submission" date="2011-05" db="EMBL/GenBank/DDBJ databases">
        <title>The genome sequence of Vittaforma corneae strain ATCC 50505.</title>
        <authorList>
            <consortium name="The Broad Institute Genome Sequencing Platform"/>
            <person name="Cuomo C."/>
            <person name="Didier E."/>
            <person name="Bowers L."/>
            <person name="Young S.K."/>
            <person name="Zeng Q."/>
            <person name="Gargeya S."/>
            <person name="Fitzgerald M."/>
            <person name="Haas B."/>
            <person name="Abouelleil A."/>
            <person name="Alvarado L."/>
            <person name="Arachchi H.M."/>
            <person name="Berlin A."/>
            <person name="Chapman S.B."/>
            <person name="Gearin G."/>
            <person name="Goldberg J."/>
            <person name="Griggs A."/>
            <person name="Gujja S."/>
            <person name="Hansen M."/>
            <person name="Heiman D."/>
            <person name="Howarth C."/>
            <person name="Larimer J."/>
            <person name="Lui A."/>
            <person name="MacDonald P.J.P."/>
            <person name="McCowen C."/>
            <person name="Montmayeur A."/>
            <person name="Murphy C."/>
            <person name="Neiman D."/>
            <person name="Pearson M."/>
            <person name="Priest M."/>
            <person name="Roberts A."/>
            <person name="Saif S."/>
            <person name="Shea T."/>
            <person name="Sisk P."/>
            <person name="Stolte C."/>
            <person name="Sykes S."/>
            <person name="Wortman J."/>
            <person name="Nusbaum C."/>
            <person name="Birren B."/>
        </authorList>
    </citation>
    <scope>NUCLEOTIDE SEQUENCE [LARGE SCALE GENOMIC DNA]</scope>
    <source>
        <strain evidence="3">ATCC 50505</strain>
    </source>
</reference>
<proteinExistence type="predicted"/>
<dbReference type="EMBL" id="JH370133">
    <property type="protein sequence ID" value="ELA42237.1"/>
    <property type="molecule type" value="Genomic_DNA"/>
</dbReference>
<dbReference type="VEuPathDB" id="MicrosporidiaDB:VICG_00636"/>
<dbReference type="InParanoid" id="L2GPK4"/>
<dbReference type="GeneID" id="19881353"/>
<dbReference type="RefSeq" id="XP_007604088.1">
    <property type="nucleotide sequence ID" value="XM_007604026.1"/>
</dbReference>
<dbReference type="OMA" id="NICEDRA"/>
<organism evidence="2 3">
    <name type="scientific">Vittaforma corneae (strain ATCC 50505)</name>
    <name type="common">Microsporidian parasite</name>
    <name type="synonym">Nosema corneum</name>
    <dbReference type="NCBI Taxonomy" id="993615"/>
    <lineage>
        <taxon>Eukaryota</taxon>
        <taxon>Fungi</taxon>
        <taxon>Fungi incertae sedis</taxon>
        <taxon>Microsporidia</taxon>
        <taxon>Nosematidae</taxon>
        <taxon>Vittaforma</taxon>
    </lineage>
</organism>
<gene>
    <name evidence="2" type="ORF">VICG_00636</name>
</gene>
<keyword evidence="3" id="KW-1185">Reference proteome</keyword>